<keyword evidence="8 13" id="KW-0269">Exonuclease</keyword>
<dbReference type="AlphaFoldDB" id="A0A401ZH20"/>
<evidence type="ECO:0000256" key="1">
    <source>
        <dbReference type="ARBA" id="ARBA00001966"/>
    </source>
</evidence>
<dbReference type="GO" id="GO:0046872">
    <property type="term" value="F:metal ion binding"/>
    <property type="evidence" value="ECO:0007669"/>
    <property type="project" value="UniProtKB-KW"/>
</dbReference>
<name>A0A401ZH20_9CHLR</name>
<dbReference type="Pfam" id="PF01930">
    <property type="entry name" value="Cas_Cas4"/>
    <property type="match status" value="1"/>
</dbReference>
<dbReference type="GO" id="GO:0004527">
    <property type="term" value="F:exonuclease activity"/>
    <property type="evidence" value="ECO:0007669"/>
    <property type="project" value="UniProtKB-KW"/>
</dbReference>
<dbReference type="Gene3D" id="3.90.320.10">
    <property type="match status" value="1"/>
</dbReference>
<dbReference type="NCBIfam" id="TIGR00372">
    <property type="entry name" value="cas4"/>
    <property type="match status" value="1"/>
</dbReference>
<comment type="cofactor">
    <cofactor evidence="1">
        <name>[4Fe-4S] cluster</name>
        <dbReference type="ChEBI" id="CHEBI:49883"/>
    </cofactor>
</comment>
<evidence type="ECO:0000256" key="7">
    <source>
        <dbReference type="ARBA" id="ARBA00022801"/>
    </source>
</evidence>
<keyword evidence="10 13" id="KW-0411">Iron-sulfur</keyword>
<dbReference type="RefSeq" id="WP_126597111.1">
    <property type="nucleotide sequence ID" value="NZ_BIFQ01000001.1"/>
</dbReference>
<dbReference type="PANTHER" id="PTHR36531">
    <property type="entry name" value="CRISPR-ASSOCIATED EXONUCLEASE CAS4"/>
    <property type="match status" value="1"/>
</dbReference>
<comment type="cofactor">
    <cofactor evidence="13">
        <name>Mg(2+)</name>
        <dbReference type="ChEBI" id="CHEBI:18420"/>
    </cofactor>
    <cofactor evidence="13">
        <name>Mn(2+)</name>
        <dbReference type="ChEBI" id="CHEBI:29035"/>
    </cofactor>
    <text evidence="13">Mg(2+) or Mn(2+) required for ssDNA cleavage activity.</text>
</comment>
<dbReference type="EMBL" id="BIFQ01000001">
    <property type="protein sequence ID" value="GCE06142.1"/>
    <property type="molecule type" value="Genomic_DNA"/>
</dbReference>
<evidence type="ECO:0000256" key="3">
    <source>
        <dbReference type="ARBA" id="ARBA00012768"/>
    </source>
</evidence>
<evidence type="ECO:0000313" key="15">
    <source>
        <dbReference type="EMBL" id="GCE06142.1"/>
    </source>
</evidence>
<dbReference type="GO" id="GO:0051607">
    <property type="term" value="P:defense response to virus"/>
    <property type="evidence" value="ECO:0007669"/>
    <property type="project" value="UniProtKB-KW"/>
</dbReference>
<keyword evidence="5 13" id="KW-0540">Nuclease</keyword>
<keyword evidence="6 13" id="KW-0479">Metal-binding</keyword>
<dbReference type="OrthoDB" id="9781776at2"/>
<organism evidence="15 16">
    <name type="scientific">Dictyobacter aurantiacus</name>
    <dbReference type="NCBI Taxonomy" id="1936993"/>
    <lineage>
        <taxon>Bacteria</taxon>
        <taxon>Bacillati</taxon>
        <taxon>Chloroflexota</taxon>
        <taxon>Ktedonobacteria</taxon>
        <taxon>Ktedonobacterales</taxon>
        <taxon>Dictyobacteraceae</taxon>
        <taxon>Dictyobacter</taxon>
    </lineage>
</organism>
<sequence>MKLKDDVNREDLEPVMISALEHYSYCPRQCALIHLEQIFDENIYTLRGNIAHERVDQATSRNEDDIQVERGLPLWSHRLGLTGRADVVEFPGNVPYPVEYKQGKRRDWEYEAIQLCAQALCLEEMLGIAVPQGAIYYCSSRVRREITFDTPLREMVTKMTGAVRILLKSSYMPSAVNDQRCNKCSLIESCLPNVVVQSDRWKFYRSHLFTVEEESITGE</sequence>
<dbReference type="GO" id="GO:0051536">
    <property type="term" value="F:iron-sulfur cluster binding"/>
    <property type="evidence" value="ECO:0007669"/>
    <property type="project" value="UniProtKB-KW"/>
</dbReference>
<evidence type="ECO:0000256" key="8">
    <source>
        <dbReference type="ARBA" id="ARBA00022839"/>
    </source>
</evidence>
<evidence type="ECO:0000256" key="4">
    <source>
        <dbReference type="ARBA" id="ARBA00020049"/>
    </source>
</evidence>
<evidence type="ECO:0000256" key="2">
    <source>
        <dbReference type="ARBA" id="ARBA00009189"/>
    </source>
</evidence>
<protein>
    <recommendedName>
        <fullName evidence="4 13">CRISPR-associated exonuclease Cas4</fullName>
        <ecNumber evidence="3 13">3.1.12.1</ecNumber>
    </recommendedName>
</protein>
<evidence type="ECO:0000256" key="13">
    <source>
        <dbReference type="RuleBase" id="RU365022"/>
    </source>
</evidence>
<keyword evidence="11 13" id="KW-0051">Antiviral defense</keyword>
<keyword evidence="16" id="KW-1185">Reference proteome</keyword>
<comment type="cofactor">
    <cofactor evidence="13">
        <name>iron-sulfur cluster</name>
        <dbReference type="ChEBI" id="CHEBI:30408"/>
    </cofactor>
</comment>
<keyword evidence="7 13" id="KW-0378">Hydrolase</keyword>
<feature type="domain" description="DUF83" evidence="14">
    <location>
        <begin position="18"/>
        <end position="191"/>
    </location>
</feature>
<evidence type="ECO:0000256" key="6">
    <source>
        <dbReference type="ARBA" id="ARBA00022723"/>
    </source>
</evidence>
<evidence type="ECO:0000256" key="9">
    <source>
        <dbReference type="ARBA" id="ARBA00023004"/>
    </source>
</evidence>
<keyword evidence="9 13" id="KW-0408">Iron</keyword>
<evidence type="ECO:0000256" key="10">
    <source>
        <dbReference type="ARBA" id="ARBA00023014"/>
    </source>
</evidence>
<gene>
    <name evidence="15" type="ORF">KDAU_34710</name>
</gene>
<accession>A0A401ZH20</accession>
<evidence type="ECO:0000313" key="16">
    <source>
        <dbReference type="Proteomes" id="UP000287224"/>
    </source>
</evidence>
<dbReference type="PANTHER" id="PTHR36531:SF6">
    <property type="entry name" value="DNA REPLICATION ATP-DEPENDENT HELICASE_NUCLEASE DNA2"/>
    <property type="match status" value="1"/>
</dbReference>
<reference evidence="16" key="1">
    <citation type="submission" date="2018-12" db="EMBL/GenBank/DDBJ databases">
        <title>Tengunoibacter tsumagoiensis gen. nov., sp. nov., Dictyobacter kobayashii sp. nov., D. alpinus sp. nov., and D. joshuensis sp. nov. and description of Dictyobacteraceae fam. nov. within the order Ktedonobacterales isolated from Tengu-no-mugimeshi.</title>
        <authorList>
            <person name="Wang C.M."/>
            <person name="Zheng Y."/>
            <person name="Sakai Y."/>
            <person name="Toyoda A."/>
            <person name="Minakuchi Y."/>
            <person name="Abe K."/>
            <person name="Yokota A."/>
            <person name="Yabe S."/>
        </authorList>
    </citation>
    <scope>NUCLEOTIDE SEQUENCE [LARGE SCALE GENOMIC DNA]</scope>
    <source>
        <strain evidence="16">S-27</strain>
    </source>
</reference>
<keyword evidence="12 13" id="KW-0464">Manganese</keyword>
<dbReference type="EC" id="3.1.12.1" evidence="3 13"/>
<dbReference type="Proteomes" id="UP000287224">
    <property type="component" value="Unassembled WGS sequence"/>
</dbReference>
<dbReference type="InterPro" id="IPR051827">
    <property type="entry name" value="Cas4_exonuclease"/>
</dbReference>
<comment type="function">
    <text evidence="13">CRISPR (clustered regularly interspaced short palindromic repeat) is an adaptive immune system that provides protection against mobile genetic elements (viruses, transposable elements and conjugative plasmids). CRISPR clusters contain sequences complementary to antecedent mobile elements and target invading nucleic acids. CRISPR clusters are transcribed and processed into CRISPR RNA (crRNA).</text>
</comment>
<dbReference type="InterPro" id="IPR022765">
    <property type="entry name" value="Dna2/Cas4_DUF83"/>
</dbReference>
<evidence type="ECO:0000259" key="14">
    <source>
        <dbReference type="Pfam" id="PF01930"/>
    </source>
</evidence>
<evidence type="ECO:0000256" key="11">
    <source>
        <dbReference type="ARBA" id="ARBA00023118"/>
    </source>
</evidence>
<dbReference type="InterPro" id="IPR011604">
    <property type="entry name" value="PDDEXK-like_dom_sf"/>
</dbReference>
<comment type="caution">
    <text evidence="15">The sequence shown here is derived from an EMBL/GenBank/DDBJ whole genome shotgun (WGS) entry which is preliminary data.</text>
</comment>
<evidence type="ECO:0000256" key="5">
    <source>
        <dbReference type="ARBA" id="ARBA00022722"/>
    </source>
</evidence>
<dbReference type="InterPro" id="IPR013343">
    <property type="entry name" value="CRISPR-assoc_prot_Cas4"/>
</dbReference>
<evidence type="ECO:0000256" key="12">
    <source>
        <dbReference type="ARBA" id="ARBA00023211"/>
    </source>
</evidence>
<proteinExistence type="inferred from homology"/>
<comment type="similarity">
    <text evidence="2 13">Belongs to the CRISPR-associated exonuclease Cas4 family.</text>
</comment>